<dbReference type="EMBL" id="JBHUHX010000051">
    <property type="protein sequence ID" value="MFD2113524.1"/>
    <property type="molecule type" value="Genomic_DNA"/>
</dbReference>
<sequence>MNYPTFDDDAFPALQESWLVDLDQRAVSYRTYADSLNPPILHRKELLLAEDDPRRKACAALTESCEFVGLFDDPRRIGYQRQWLALIREKGYRLDGYTLVPLGNEESNVALEEEEPRQAGWEASRHLTALVRYGFSAPIQSLARYGFLDGRHRLFDYGCGRGDDVRGLGWSRTDSVRRVGIRTTRRTTPLHPPTWSTWDSSSTSSRTSMSGWRR</sequence>
<reference evidence="3" key="1">
    <citation type="journal article" date="2019" name="Int. J. Syst. Evol. Microbiol.">
        <title>The Global Catalogue of Microorganisms (GCM) 10K type strain sequencing project: providing services to taxonomists for standard genome sequencing and annotation.</title>
        <authorList>
            <consortium name="The Broad Institute Genomics Platform"/>
            <consortium name="The Broad Institute Genome Sequencing Center for Infectious Disease"/>
            <person name="Wu L."/>
            <person name="Ma J."/>
        </authorList>
    </citation>
    <scope>NUCLEOTIDE SEQUENCE [LARGE SCALE GENOMIC DNA]</scope>
    <source>
        <strain evidence="3">KACC 12597</strain>
    </source>
</reference>
<accession>A0ABW4YDL7</accession>
<feature type="compositionally biased region" description="Low complexity" evidence="1">
    <location>
        <begin position="186"/>
        <end position="214"/>
    </location>
</feature>
<evidence type="ECO:0000313" key="2">
    <source>
        <dbReference type="EMBL" id="MFD2113524.1"/>
    </source>
</evidence>
<protein>
    <recommendedName>
        <fullName evidence="4">DNA phosphorothioation-associated methyltransferase</fullName>
    </recommendedName>
</protein>
<evidence type="ECO:0000313" key="3">
    <source>
        <dbReference type="Proteomes" id="UP001597337"/>
    </source>
</evidence>
<feature type="region of interest" description="Disordered" evidence="1">
    <location>
        <begin position="185"/>
        <end position="214"/>
    </location>
</feature>
<gene>
    <name evidence="2" type="ORF">ACFSJC_16875</name>
</gene>
<evidence type="ECO:0008006" key="4">
    <source>
        <dbReference type="Google" id="ProtNLM"/>
    </source>
</evidence>
<evidence type="ECO:0000256" key="1">
    <source>
        <dbReference type="SAM" id="MobiDB-lite"/>
    </source>
</evidence>
<organism evidence="2 3">
    <name type="scientific">Thiorhodococcus fuscus</name>
    <dbReference type="NCBI Taxonomy" id="527200"/>
    <lineage>
        <taxon>Bacteria</taxon>
        <taxon>Pseudomonadati</taxon>
        <taxon>Pseudomonadota</taxon>
        <taxon>Gammaproteobacteria</taxon>
        <taxon>Chromatiales</taxon>
        <taxon>Chromatiaceae</taxon>
        <taxon>Thiorhodococcus</taxon>
    </lineage>
</organism>
<name>A0ABW4YDL7_9GAMM</name>
<comment type="caution">
    <text evidence="2">The sequence shown here is derived from an EMBL/GenBank/DDBJ whole genome shotgun (WGS) entry which is preliminary data.</text>
</comment>
<dbReference type="RefSeq" id="WP_386028367.1">
    <property type="nucleotide sequence ID" value="NZ_JBHUHX010000051.1"/>
</dbReference>
<dbReference type="Proteomes" id="UP001597337">
    <property type="component" value="Unassembled WGS sequence"/>
</dbReference>
<proteinExistence type="predicted"/>
<keyword evidence="3" id="KW-1185">Reference proteome</keyword>